<protein>
    <submittedName>
        <fullName evidence="2">Uncharacterized protein</fullName>
    </submittedName>
</protein>
<gene>
    <name evidence="2" type="ORF">V5F89_10820</name>
</gene>
<feature type="transmembrane region" description="Helical" evidence="1">
    <location>
        <begin position="61"/>
        <end position="82"/>
    </location>
</feature>
<keyword evidence="3" id="KW-1185">Reference proteome</keyword>
<dbReference type="RefSeq" id="WP_338445656.1">
    <property type="nucleotide sequence ID" value="NZ_CP144918.1"/>
</dbReference>
<evidence type="ECO:0000313" key="3">
    <source>
        <dbReference type="Proteomes" id="UP001335183"/>
    </source>
</evidence>
<keyword evidence="1" id="KW-0472">Membrane</keyword>
<sequence length="114" mass="12486">MSDRAVTAIVLISMAAFYLVVPIAVGMGEVETDLTASLLLALALSFYTYQDHKKRKPRGDIIRILAMFMLPATVVMAAFLILVPGFPFVLLIPINAILVGVVYWYIAKELPSEG</sequence>
<evidence type="ECO:0000256" key="1">
    <source>
        <dbReference type="SAM" id="Phobius"/>
    </source>
</evidence>
<accession>A0ABZ2D155</accession>
<organism evidence="2 3">
    <name type="scientific">Pelagerythrobacter marensis</name>
    <dbReference type="NCBI Taxonomy" id="543877"/>
    <lineage>
        <taxon>Bacteria</taxon>
        <taxon>Pseudomonadati</taxon>
        <taxon>Pseudomonadota</taxon>
        <taxon>Alphaproteobacteria</taxon>
        <taxon>Sphingomonadales</taxon>
        <taxon>Erythrobacteraceae</taxon>
        <taxon>Pelagerythrobacter</taxon>
    </lineage>
</organism>
<dbReference type="Proteomes" id="UP001335183">
    <property type="component" value="Chromosome"/>
</dbReference>
<name>A0ABZ2D155_9SPHN</name>
<feature type="transmembrane region" description="Helical" evidence="1">
    <location>
        <begin position="88"/>
        <end position="106"/>
    </location>
</feature>
<keyword evidence="1" id="KW-0812">Transmembrane</keyword>
<feature type="transmembrane region" description="Helical" evidence="1">
    <location>
        <begin position="7"/>
        <end position="28"/>
    </location>
</feature>
<dbReference type="EMBL" id="CP144918">
    <property type="protein sequence ID" value="WWA46760.1"/>
    <property type="molecule type" value="Genomic_DNA"/>
</dbReference>
<evidence type="ECO:0000313" key="2">
    <source>
        <dbReference type="EMBL" id="WWA46760.1"/>
    </source>
</evidence>
<proteinExistence type="predicted"/>
<reference evidence="2 3" key="1">
    <citation type="submission" date="2024-02" db="EMBL/GenBank/DDBJ databases">
        <title>The whole genome sequence of five bacterial samples isolated from Abu Dhabi Sabkha-shore region.</title>
        <authorList>
            <person name="Sudalaimuthuasari N."/>
            <person name="Sarfraz B."/>
            <person name="Tuyisabe J.D."/>
            <person name="Mugisha Ntwali L.D.M."/>
            <person name="Ali A.I.A.A."/>
            <person name="Almansoori S.Z.A."/>
            <person name="Alajami H.S.A."/>
            <person name="Almeqbaali A.A.S."/>
            <person name="Kundu B."/>
            <person name="Saeed E.E."/>
            <person name="Sukumarinath V."/>
            <person name="Mishra A.K."/>
            <person name="Hazzouri K.M."/>
            <person name="Almaskari R."/>
            <person name="Sharma A.K."/>
            <person name="Amiri K.M.A."/>
        </authorList>
    </citation>
    <scope>NUCLEOTIDE SEQUENCE [LARGE SCALE GENOMIC DNA]</scope>
    <source>
        <strain evidence="3">kcgeb_sd</strain>
    </source>
</reference>
<keyword evidence="1" id="KW-1133">Transmembrane helix</keyword>
<feature type="transmembrane region" description="Helical" evidence="1">
    <location>
        <begin position="34"/>
        <end position="49"/>
    </location>
</feature>